<evidence type="ECO:0000259" key="4">
    <source>
        <dbReference type="Pfam" id="PF20778"/>
    </source>
</evidence>
<proteinExistence type="predicted"/>
<feature type="region of interest" description="Disordered" evidence="1">
    <location>
        <begin position="36"/>
        <end position="67"/>
    </location>
</feature>
<feature type="compositionally biased region" description="Polar residues" evidence="1">
    <location>
        <begin position="36"/>
        <end position="56"/>
    </location>
</feature>
<evidence type="ECO:0000259" key="3">
    <source>
        <dbReference type="Pfam" id="PF20777"/>
    </source>
</evidence>
<organism evidence="5 6">
    <name type="scientific">Penicillium angulare</name>
    <dbReference type="NCBI Taxonomy" id="116970"/>
    <lineage>
        <taxon>Eukaryota</taxon>
        <taxon>Fungi</taxon>
        <taxon>Dikarya</taxon>
        <taxon>Ascomycota</taxon>
        <taxon>Pezizomycotina</taxon>
        <taxon>Eurotiomycetes</taxon>
        <taxon>Eurotiomycetidae</taxon>
        <taxon>Eurotiales</taxon>
        <taxon>Aspergillaceae</taxon>
        <taxon>Penicillium</taxon>
    </lineage>
</organism>
<dbReference type="EMBL" id="JAPQKH010000003">
    <property type="protein sequence ID" value="KAJ5108215.1"/>
    <property type="molecule type" value="Genomic_DNA"/>
</dbReference>
<evidence type="ECO:0000256" key="1">
    <source>
        <dbReference type="SAM" id="MobiDB-lite"/>
    </source>
</evidence>
<keyword evidence="6" id="KW-1185">Reference proteome</keyword>
<evidence type="ECO:0000313" key="5">
    <source>
        <dbReference type="EMBL" id="KAJ5108215.1"/>
    </source>
</evidence>
<evidence type="ECO:0000259" key="2">
    <source>
        <dbReference type="Pfam" id="PF20776"/>
    </source>
</evidence>
<sequence length="762" mass="85351">MRPYSSNVRGLFGPATTRRQPIQPCVRILEAQSLRFQSSSSDGGNQSKRSTRLNYTSDRRRKSRSQPSALILEVGVDSLGQPGEIVVVPDRKNQTLKLRDKYQVAPRGKSSVSVSSILDDLDAEASDLSIEVVHARLEENRRAYQANQKLDVLKWEELRSTLASSYTSEQLSSYLTSFDYTESAPEGDAGRWRPESVVSFQNTEWQESVRNLKGKTMLAERIIRDCWKISLMNEVGQLDLYLPLPSIKLLLNAKHFSFDQLATLHKSGIDITQSLGLVRITGPENACDSIHEIIKDAITRIREEHVTIDLATCGPRLTPRFLDWVSQTYNIAIDQSPSKDSLKIFYLAENKDGAENARRTLGIALHATTPTNRPFSTYLPAGEPANVYSHVPGSASTWLDRQASWFRWAMPAAQTSAPEIRTPHFDGHQTRLSDELLKVLQSPNMTKINSPTGLTVRESITAAVGKCLFGQKPNFDEKTLSATQLGRLYLPRTFVTDIPRMRPFLDTLEPISPEDGERIHSVRLLPSPGVAGTLPELDVQFVSKPTESSVTLELQKVKIILHTNSVDYLLPENGLDLRFTRTVYLEASADTITDPAEYEKFIQSIEQPLWDTFIPKSNTTDSWRSHLHSASLPLFGRINLPRTLTQSPSFNADPPVNSDALLANKESQDGSTVEYMFPPIASIEGTTVRQYEFDGRQVNHRFYDNGPFLATQMNEITLDMDLPTSSTDSGEANSNDSIEPEFHSFYNAACEMAFGLHKPRNE</sequence>
<dbReference type="Pfam" id="PF20777">
    <property type="entry name" value="KH_SLS1_2"/>
    <property type="match status" value="1"/>
</dbReference>
<protein>
    <recommendedName>
        <fullName evidence="7">Mitochondrial inner-membrane-bound regulator-domain-containing protein</fullName>
    </recommendedName>
</protein>
<evidence type="ECO:0000313" key="6">
    <source>
        <dbReference type="Proteomes" id="UP001149165"/>
    </source>
</evidence>
<dbReference type="Pfam" id="PF20776">
    <property type="entry name" value="SLS1_N"/>
    <property type="match status" value="1"/>
</dbReference>
<reference evidence="5" key="1">
    <citation type="submission" date="2022-11" db="EMBL/GenBank/DDBJ databases">
        <authorList>
            <person name="Petersen C."/>
        </authorList>
    </citation>
    <scope>NUCLEOTIDE SEQUENCE</scope>
    <source>
        <strain evidence="5">IBT 30069</strain>
    </source>
</reference>
<accession>A0A9W9FYB8</accession>
<feature type="domain" description="SLS1 N-terminal" evidence="2">
    <location>
        <begin position="129"/>
        <end position="230"/>
    </location>
</feature>
<name>A0A9W9FYB8_9EURO</name>
<dbReference type="OrthoDB" id="5392646at2759"/>
<dbReference type="InterPro" id="IPR048748">
    <property type="entry name" value="SLS1_KH2"/>
</dbReference>
<dbReference type="InterPro" id="IPR048400">
    <property type="entry name" value="SLS1_N"/>
</dbReference>
<dbReference type="InterPro" id="IPR048401">
    <property type="entry name" value="SLS1_C"/>
</dbReference>
<gene>
    <name evidence="5" type="ORF">N7456_004890</name>
</gene>
<comment type="caution">
    <text evidence="5">The sequence shown here is derived from an EMBL/GenBank/DDBJ whole genome shotgun (WGS) entry which is preliminary data.</text>
</comment>
<feature type="domain" description="SLS1 C-terminal" evidence="4">
    <location>
        <begin position="398"/>
        <end position="752"/>
    </location>
</feature>
<feature type="domain" description="SLS1 second KH" evidence="3">
    <location>
        <begin position="316"/>
        <end position="361"/>
    </location>
</feature>
<evidence type="ECO:0008006" key="7">
    <source>
        <dbReference type="Google" id="ProtNLM"/>
    </source>
</evidence>
<dbReference type="AlphaFoldDB" id="A0A9W9FYB8"/>
<dbReference type="Proteomes" id="UP001149165">
    <property type="component" value="Unassembled WGS sequence"/>
</dbReference>
<dbReference type="Pfam" id="PF20778">
    <property type="entry name" value="SLS1_C"/>
    <property type="match status" value="1"/>
</dbReference>
<reference evidence="5" key="2">
    <citation type="journal article" date="2023" name="IMA Fungus">
        <title>Comparative genomic study of the Penicillium genus elucidates a diverse pangenome and 15 lateral gene transfer events.</title>
        <authorList>
            <person name="Petersen C."/>
            <person name="Sorensen T."/>
            <person name="Nielsen M.R."/>
            <person name="Sondergaard T.E."/>
            <person name="Sorensen J.L."/>
            <person name="Fitzpatrick D.A."/>
            <person name="Frisvad J.C."/>
            <person name="Nielsen K.L."/>
        </authorList>
    </citation>
    <scope>NUCLEOTIDE SEQUENCE</scope>
    <source>
        <strain evidence="5">IBT 30069</strain>
    </source>
</reference>